<dbReference type="FunFam" id="2.60.120.290:FF:000005">
    <property type="entry name" value="Procollagen C-endopeptidase enhancer 1"/>
    <property type="match status" value="3"/>
</dbReference>
<dbReference type="Pfam" id="PF00008">
    <property type="entry name" value="EGF"/>
    <property type="match status" value="1"/>
</dbReference>
<dbReference type="EMBL" id="MCFN01000033">
    <property type="protein sequence ID" value="OXB67686.1"/>
    <property type="molecule type" value="Genomic_DNA"/>
</dbReference>
<evidence type="ECO:0000256" key="12">
    <source>
        <dbReference type="PROSITE-ProRule" id="PRU00076"/>
    </source>
</evidence>
<keyword evidence="9" id="KW-0325">Glycoprotein</keyword>
<evidence type="ECO:0000259" key="13">
    <source>
        <dbReference type="PROSITE" id="PS01180"/>
    </source>
</evidence>
<dbReference type="InterPro" id="IPR000742">
    <property type="entry name" value="EGF"/>
</dbReference>
<evidence type="ECO:0008006" key="17">
    <source>
        <dbReference type="Google" id="ProtNLM"/>
    </source>
</evidence>
<feature type="domain" description="CUB" evidence="13">
    <location>
        <begin position="863"/>
        <end position="977"/>
    </location>
</feature>
<feature type="domain" description="CUB" evidence="13">
    <location>
        <begin position="1768"/>
        <end position="1812"/>
    </location>
</feature>
<evidence type="ECO:0000313" key="15">
    <source>
        <dbReference type="EMBL" id="OXB67686.1"/>
    </source>
</evidence>
<dbReference type="InterPro" id="IPR000152">
    <property type="entry name" value="EGF-type_Asp/Asn_hydroxyl_site"/>
</dbReference>
<feature type="disulfide bond" evidence="11">
    <location>
        <begin position="2401"/>
        <end position="2428"/>
    </location>
</feature>
<evidence type="ECO:0000256" key="9">
    <source>
        <dbReference type="ARBA" id="ARBA00023180"/>
    </source>
</evidence>
<accession>A0A226NJ21</accession>
<keyword evidence="4 12" id="KW-0245">EGF-like domain</keyword>
<dbReference type="SUPFAM" id="SSF57196">
    <property type="entry name" value="EGF/Laminin"/>
    <property type="match status" value="1"/>
</dbReference>
<feature type="domain" description="CUB" evidence="13">
    <location>
        <begin position="1212"/>
        <end position="1288"/>
    </location>
</feature>
<evidence type="ECO:0000256" key="3">
    <source>
        <dbReference type="ARBA" id="ARBA00022475"/>
    </source>
</evidence>
<dbReference type="CDD" id="cd00041">
    <property type="entry name" value="CUB"/>
    <property type="match status" value="16"/>
</dbReference>
<dbReference type="Gene3D" id="2.60.120.290">
    <property type="entry name" value="Spermadhesin, CUB domain"/>
    <property type="match status" value="20"/>
</dbReference>
<evidence type="ECO:0000256" key="2">
    <source>
        <dbReference type="ARBA" id="ARBA00004398"/>
    </source>
</evidence>
<feature type="domain" description="EGF-like" evidence="14">
    <location>
        <begin position="108"/>
        <end position="149"/>
    </location>
</feature>
<organism evidence="15 16">
    <name type="scientific">Callipepla squamata</name>
    <name type="common">Scaled quail</name>
    <dbReference type="NCBI Taxonomy" id="9009"/>
    <lineage>
        <taxon>Eukaryota</taxon>
        <taxon>Metazoa</taxon>
        <taxon>Chordata</taxon>
        <taxon>Craniata</taxon>
        <taxon>Vertebrata</taxon>
        <taxon>Euteleostomi</taxon>
        <taxon>Archelosauria</taxon>
        <taxon>Archosauria</taxon>
        <taxon>Dinosauria</taxon>
        <taxon>Saurischia</taxon>
        <taxon>Theropoda</taxon>
        <taxon>Coelurosauria</taxon>
        <taxon>Aves</taxon>
        <taxon>Neognathae</taxon>
        <taxon>Galloanserae</taxon>
        <taxon>Galliformes</taxon>
        <taxon>Odontophoridae</taxon>
        <taxon>Callipepla</taxon>
    </lineage>
</organism>
<feature type="domain" description="CUB" evidence="13">
    <location>
        <begin position="1816"/>
        <end position="1929"/>
    </location>
</feature>
<gene>
    <name evidence="15" type="ORF">ASZ78_015218</name>
</gene>
<keyword evidence="8 12" id="KW-1015">Disulfide bond</keyword>
<evidence type="ECO:0000256" key="4">
    <source>
        <dbReference type="ARBA" id="ARBA00022536"/>
    </source>
</evidence>
<dbReference type="GO" id="GO:0005886">
    <property type="term" value="C:plasma membrane"/>
    <property type="evidence" value="ECO:0007669"/>
    <property type="project" value="UniProtKB-SubCell"/>
</dbReference>
<dbReference type="SMART" id="SM00179">
    <property type="entry name" value="EGF_CA"/>
    <property type="match status" value="1"/>
</dbReference>
<feature type="domain" description="CUB" evidence="13">
    <location>
        <begin position="412"/>
        <end position="522"/>
    </location>
</feature>
<keyword evidence="6" id="KW-0677">Repeat</keyword>
<dbReference type="InterPro" id="IPR001881">
    <property type="entry name" value="EGF-like_Ca-bd_dom"/>
</dbReference>
<dbReference type="FunFam" id="2.60.120.290:FF:000013">
    <property type="entry name" value="Membrane frizzled-related protein"/>
    <property type="match status" value="8"/>
</dbReference>
<feature type="domain" description="CUB" evidence="13">
    <location>
        <begin position="1405"/>
        <end position="1516"/>
    </location>
</feature>
<evidence type="ECO:0000256" key="7">
    <source>
        <dbReference type="ARBA" id="ARBA00023136"/>
    </source>
</evidence>
<evidence type="ECO:0000256" key="6">
    <source>
        <dbReference type="ARBA" id="ARBA00022737"/>
    </source>
</evidence>
<feature type="domain" description="CUB" evidence="13">
    <location>
        <begin position="2053"/>
        <end position="2165"/>
    </location>
</feature>
<dbReference type="PROSITE" id="PS00010">
    <property type="entry name" value="ASX_HYDROXYL"/>
    <property type="match status" value="1"/>
</dbReference>
<dbReference type="PROSITE" id="PS00022">
    <property type="entry name" value="EGF_1"/>
    <property type="match status" value="1"/>
</dbReference>
<dbReference type="FunFam" id="2.60.120.290:FF:000047">
    <property type="entry name" value="Cubilin"/>
    <property type="match status" value="1"/>
</dbReference>
<dbReference type="PANTHER" id="PTHR24251">
    <property type="entry name" value="OVOCHYMASE-RELATED"/>
    <property type="match status" value="1"/>
</dbReference>
<evidence type="ECO:0000313" key="16">
    <source>
        <dbReference type="Proteomes" id="UP000198323"/>
    </source>
</evidence>
<evidence type="ECO:0000256" key="10">
    <source>
        <dbReference type="ARBA" id="ARBA00023329"/>
    </source>
</evidence>
<dbReference type="SUPFAM" id="SSF49854">
    <property type="entry name" value="Spermadhesin, CUB domain"/>
    <property type="match status" value="20"/>
</dbReference>
<keyword evidence="3" id="KW-1003">Cell membrane</keyword>
<dbReference type="SMART" id="SM00042">
    <property type="entry name" value="CUB"/>
    <property type="match status" value="17"/>
</dbReference>
<dbReference type="InterPro" id="IPR000859">
    <property type="entry name" value="CUB_dom"/>
</dbReference>
<feature type="domain" description="CUB" evidence="13">
    <location>
        <begin position="526"/>
        <end position="636"/>
    </location>
</feature>
<feature type="domain" description="CUB" evidence="13">
    <location>
        <begin position="1530"/>
        <end position="1643"/>
    </location>
</feature>
<comment type="subcellular location">
    <subcellularLocation>
        <location evidence="1">Cell membrane</location>
    </subcellularLocation>
    <subcellularLocation>
        <location evidence="2">Cytoplasmic vesicle</location>
        <location evidence="2">Secretory vesicle</location>
    </subcellularLocation>
</comment>
<name>A0A226NJ21_CALSU</name>
<dbReference type="Pfam" id="PF00431">
    <property type="entry name" value="CUB"/>
    <property type="match status" value="19"/>
</dbReference>
<feature type="domain" description="CUB" evidence="13">
    <location>
        <begin position="1934"/>
        <end position="2051"/>
    </location>
</feature>
<dbReference type="GO" id="GO:0005509">
    <property type="term" value="F:calcium ion binding"/>
    <property type="evidence" value="ECO:0007669"/>
    <property type="project" value="InterPro"/>
</dbReference>
<feature type="domain" description="CUB" evidence="13">
    <location>
        <begin position="2169"/>
        <end position="2283"/>
    </location>
</feature>
<dbReference type="GO" id="GO:0030133">
    <property type="term" value="C:transport vesicle"/>
    <property type="evidence" value="ECO:0007669"/>
    <property type="project" value="UniProtKB-SubCell"/>
</dbReference>
<dbReference type="CDD" id="cd00054">
    <property type="entry name" value="EGF_CA"/>
    <property type="match status" value="1"/>
</dbReference>
<comment type="caution">
    <text evidence="12">Lacks conserved residue(s) required for the propagation of feature annotation.</text>
</comment>
<evidence type="ECO:0000256" key="1">
    <source>
        <dbReference type="ARBA" id="ARBA00004236"/>
    </source>
</evidence>
<keyword evidence="5" id="KW-0732">Signal</keyword>
<feature type="domain" description="CUB" evidence="13">
    <location>
        <begin position="750"/>
        <end position="862"/>
    </location>
</feature>
<feature type="domain" description="CUB" evidence="13">
    <location>
        <begin position="696"/>
        <end position="746"/>
    </location>
</feature>
<comment type="caution">
    <text evidence="15">The sequence shown here is derived from an EMBL/GenBank/DDBJ whole genome shotgun (WGS) entry which is preliminary data.</text>
</comment>
<dbReference type="FunFam" id="2.10.25.10:FF:000260">
    <property type="entry name" value="Notch receptor 4"/>
    <property type="match status" value="1"/>
</dbReference>
<dbReference type="OrthoDB" id="6022136at2759"/>
<dbReference type="FunFam" id="2.60.120.290:FF:000045">
    <property type="entry name" value="Cubilin"/>
    <property type="match status" value="1"/>
</dbReference>
<dbReference type="PROSITE" id="PS01187">
    <property type="entry name" value="EGF_CA"/>
    <property type="match status" value="1"/>
</dbReference>
<evidence type="ECO:0000256" key="5">
    <source>
        <dbReference type="ARBA" id="ARBA00022729"/>
    </source>
</evidence>
<dbReference type="PROSITE" id="PS01180">
    <property type="entry name" value="CUB"/>
    <property type="match status" value="20"/>
</dbReference>
<evidence type="ECO:0000256" key="11">
    <source>
        <dbReference type="PROSITE-ProRule" id="PRU00059"/>
    </source>
</evidence>
<dbReference type="SMART" id="SM00181">
    <property type="entry name" value="EGF"/>
    <property type="match status" value="1"/>
</dbReference>
<dbReference type="InterPro" id="IPR018097">
    <property type="entry name" value="EGF_Ca-bd_CS"/>
</dbReference>
<feature type="domain" description="CUB" evidence="13">
    <location>
        <begin position="2284"/>
        <end position="2399"/>
    </location>
</feature>
<feature type="domain" description="CUB" evidence="13">
    <location>
        <begin position="2401"/>
        <end position="2448"/>
    </location>
</feature>
<feature type="domain" description="CUB" evidence="13">
    <location>
        <begin position="1098"/>
        <end position="1210"/>
    </location>
</feature>
<dbReference type="STRING" id="9009.A0A226NJ21"/>
<dbReference type="PROSITE" id="PS50026">
    <property type="entry name" value="EGF_3"/>
    <property type="match status" value="1"/>
</dbReference>
<feature type="domain" description="CUB" evidence="13">
    <location>
        <begin position="1292"/>
        <end position="1404"/>
    </location>
</feature>
<keyword evidence="10" id="KW-0968">Cytoplasmic vesicle</keyword>
<feature type="domain" description="CUB" evidence="13">
    <location>
        <begin position="979"/>
        <end position="1094"/>
    </location>
</feature>
<protein>
    <recommendedName>
        <fullName evidence="17">Cubilin</fullName>
    </recommendedName>
</protein>
<feature type="domain" description="CUB" evidence="13">
    <location>
        <begin position="297"/>
        <end position="409"/>
    </location>
</feature>
<keyword evidence="16" id="KW-1185">Reference proteome</keyword>
<proteinExistence type="predicted"/>
<dbReference type="FunFam" id="2.60.120.290:FF:000018">
    <property type="entry name" value="cubilin"/>
    <property type="match status" value="1"/>
</dbReference>
<feature type="domain" description="CUB" evidence="13">
    <location>
        <begin position="1644"/>
        <end position="1765"/>
    </location>
</feature>
<keyword evidence="7" id="KW-0472">Membrane</keyword>
<evidence type="ECO:0000256" key="8">
    <source>
        <dbReference type="ARBA" id="ARBA00023157"/>
    </source>
</evidence>
<dbReference type="Gene3D" id="2.10.25.10">
    <property type="entry name" value="Laminin"/>
    <property type="match status" value="1"/>
</dbReference>
<evidence type="ECO:0000259" key="14">
    <source>
        <dbReference type="PROSITE" id="PS50026"/>
    </source>
</evidence>
<sequence>MCGMMMTEEEEEVMVVEEGEQGNLVFRAGSSKNIEFRTGPLGKIKLNEEDLAEIFSQMRENKVEIQELKKASGVSQNMSHQVSLLASKVTDLDMKLQSLEQGLRCSEDVNECQIYAGTALGCQNGATCVNTPGSYSCSCTPETYGPHCASKFDDCQGGSQTLCEHGTCVDAERDTPNEAGKEMATAVKISMNVKLIMEAVQQHQRFNVSTRQQPLDISACVMQAGQVLIVQRTLMNALATHARMVGAALMVSMATPVSVLVPGQDHSARLPSKFVENIFQVPGGLSVTLTTQAANECGGELTGTYGSISSPGYPGNYPVNRDCFWTISTNPGLLITFAFGTLSLEHHENCSYDHLEIRDGLLPQDPVLGKYCSTGSPPPLQTTGPYAWIRFHSDDTVTDKGFHIIYTTSAACGGSLSGEGTIHSPYYPRMSSHPKTCEWIISQPVNKVVILNFIDFDIRNATTCDSDYVEVRDGNNTESPLLEKYCGTAVPSRVQSTRNNLYIKFRASSLTNLGFRAQYWPLDTVCGESLTGPEGTITSPGFPDVYPHGISCTWTISIQPGYLIRLMFTSFNLPFDSSCRKDYLEVYDNSTMQKLGRYCGRSIPPSLTSGGHIMMLYFVTNQSISSEGFSANYISLDASKGNTSTTVLVVAELHLKEQLWKAVDYDSHKPNRQVSAVALLAAKPKSVAEEDVVCGDGGYETSPSLGKYCGTELPPIIISHGNKLWIKFVSDIFGTRKGFSAEWDGTTSGCGGTLTTASGIFMSPNYPMPYYHSSECYWLLRGSRGTPFEIQFEQFHLEYHPKCNFDYLAIYDGNSSNARQLGKFCGTQIPQLINSTGDTVYIKLRTDSSLHGGGFLAKYKQVCHEVLTVNRSYGILESLNYPNDYPLMEHCRWTIQTTKGNTLNYSFTAFDVEDGSNCGLDYLKLYDGPDVQSNLIGTFCGQSLPLTGSTTGTSLHVEFYSDGLQARSGFQMLWHINGCGGELSGPSGSFHSPGYPNRYPSNRECIWYIHTTPGSSIQLTIQEFDVEYHPNCDYDVLEVFGGPDFQSPRLAQLCISRSAQNSLLVSTTGNSAVVRFKTDAAVTGKGFSASWQENLGGCGGIFQATSGEIHSPNYPEPYSNNTDCSWLIQVDYSHRVLLNFTDFDIEYHHLCNYDNVTVFDGPNNEALVLRKLCGTQHPPPITSSRNQMYIRLRSDGTLQHRGFSARFSEVNHITLSFTDFDVENNRQNCTTDFVEILDGNNYDAPLQGRYCGTTMPHPITSFGNALVVNFISNNNFTARGFHAIYAASSSSCGGTFHMDRGAFNSPGYPEPYPLNTECVWTILSSPGNRLQLSFIAFQMESSSDCTKDYLEIREGNATGMLAGKFCGDFIPSNYTSTVGHILWVKFVSDSSGTGVGFRATFSHLYGNDIVGNRGQIASPQWPRSYPHNSNYQWRISTNASQVIHGRILEMDIEDHYRCQFDKLKVYDGPTIHSRSIATYCGADPASFASSGSSLTIQFQSDSSVTGRGFLLEWYAMEPSAPTRTIARGACGGSVTSEETPSFLYSPDWPMNYRNFADCVWLIRAPGSTVEFNILALDIESHSSCYYDRLTIQDGDDSLSPVLATICGRELPGPIRSTGETMFIRFVSDSSVTGAGFNASYHKSCGGYLHADRGVITSPSYPQDYAPNLNCSWHVLVTSGFIITVHFEQPFQVKSEDASCNSGDYIELKNGLDASAPPLVSGRGNGRFCGSSPISTMYTTDNQLFVHFISDSRNEGRGFKLKYEAKSLGNLLGKYCGNTLPDAVDTSDSYAYVKFVTDGSINARGFRLRFDSSTEECGGDFSAPVGTFTSPNYPNLYPHNRVCEWRITVEEGRRVILTINDMRTEEHWRCSSDYVAVYNGLRQNSPRLVKLCGEVNPGTEVKSSGNTMKVVLVTDMSHATRGFSVSYTSNEDSVCGGTLMGYTGGNFSSPGYDGVHNYTSKLNCEWIIENPSHYNSSIYISFEDFHLEHHQDCQYDYLELRTGDADGELIAKLCGQAAPSVPLVIAAPQIWIHFVSDENTEDKGFLGHYIFEACGGIQSGEWGFISSPNYPERYDNLNHCSWLLEAPEGETITLNFTAFHVENHSLCKWDSVTILNGGSPGSPVIGRYCGRTSPGIIRSGSNKLLIIFNSDHSIQGGGFYATWTAESVGCGGIIHSDSGVIKSPLWPQNFPMNIRCTWTIITHESKHLEMIFHDNFQIPNSDGNCQSSYVKVWQGNHEEEAALLTTGCGTSAPDPVIAPNNVITTVFQSQDAPGQGFSASFISRCGINFTSPAGRIVSPNYPSQYDNNLNCSYIIDQGPQSLVILEFETFHLEAPALLSRVCLYDGVSIFRGTRVTSHPVITLCGSEVPEPISVFGPMLLNFYTDSHIAGFGFQARYRTIACGGTFNDSVGIISSPAHSLLDYHNNMNCSYYITVGSGKVVSLKYKHFV</sequence>
<dbReference type="InterPro" id="IPR035914">
    <property type="entry name" value="Sperma_CUB_dom_sf"/>
</dbReference>
<dbReference type="FunFam" id="2.60.120.290:FF:000003">
    <property type="entry name" value="Neuropilin"/>
    <property type="match status" value="3"/>
</dbReference>
<dbReference type="Proteomes" id="UP000198323">
    <property type="component" value="Unassembled WGS sequence"/>
</dbReference>
<feature type="disulfide bond" evidence="12">
    <location>
        <begin position="139"/>
        <end position="148"/>
    </location>
</feature>
<reference evidence="15 16" key="1">
    <citation type="submission" date="2016-07" db="EMBL/GenBank/DDBJ databases">
        <title>Disparate Historic Effective Population Sizes Predicted by Modern Levels of Genome Diversity for the Scaled Quail (Callipepla squamata) and the Northern Bobwhite (Colinus virginianus): Inferences from First and Second Generation Draft Genome Assemblies for Sympatric New World Quail.</title>
        <authorList>
            <person name="Oldeschulte D.L."/>
            <person name="Halley Y.A."/>
            <person name="Bhattarai E.K."/>
            <person name="Brashear W.A."/>
            <person name="Hill J."/>
            <person name="Metz R.P."/>
            <person name="Johnson C.D."/>
            <person name="Rollins D."/>
            <person name="Peterson M.J."/>
            <person name="Bickhart D.M."/>
            <person name="Decker J.E."/>
            <person name="Seabury C.M."/>
        </authorList>
    </citation>
    <scope>NUCLEOTIDE SEQUENCE [LARGE SCALE GENOMIC DNA]</scope>
    <source>
        <strain evidence="15 16">Texas</strain>
        <tissue evidence="15">Leg muscle</tissue>
    </source>
</reference>